<dbReference type="Proteomes" id="UP001177003">
    <property type="component" value="Chromosome 6"/>
</dbReference>
<sequence>MSKPNQINSKAQYGPKTIHHSPRPMGLNPQVGLKSNSPRPNNLEPENQFYPLHAYTRRTLHVLPTYTFLDHIRVVDPVQVAYHGAYCLGIFSRSALCNIHYLTSPAVGNLSSSLSTGDLDSSLSTSDIVSSLFTDDLGLTSPHRRLQRLLNVTNPSYD</sequence>
<evidence type="ECO:0000313" key="2">
    <source>
        <dbReference type="EMBL" id="CAI9291886.1"/>
    </source>
</evidence>
<organism evidence="2 3">
    <name type="scientific">Lactuca saligna</name>
    <name type="common">Willowleaf lettuce</name>
    <dbReference type="NCBI Taxonomy" id="75948"/>
    <lineage>
        <taxon>Eukaryota</taxon>
        <taxon>Viridiplantae</taxon>
        <taxon>Streptophyta</taxon>
        <taxon>Embryophyta</taxon>
        <taxon>Tracheophyta</taxon>
        <taxon>Spermatophyta</taxon>
        <taxon>Magnoliopsida</taxon>
        <taxon>eudicotyledons</taxon>
        <taxon>Gunneridae</taxon>
        <taxon>Pentapetalae</taxon>
        <taxon>asterids</taxon>
        <taxon>campanulids</taxon>
        <taxon>Asterales</taxon>
        <taxon>Asteraceae</taxon>
        <taxon>Cichorioideae</taxon>
        <taxon>Cichorieae</taxon>
        <taxon>Lactucinae</taxon>
        <taxon>Lactuca</taxon>
    </lineage>
</organism>
<reference evidence="2" key="1">
    <citation type="submission" date="2023-04" db="EMBL/GenBank/DDBJ databases">
        <authorList>
            <person name="Vijverberg K."/>
            <person name="Xiong W."/>
            <person name="Schranz E."/>
        </authorList>
    </citation>
    <scope>NUCLEOTIDE SEQUENCE</scope>
</reference>
<evidence type="ECO:0000313" key="3">
    <source>
        <dbReference type="Proteomes" id="UP001177003"/>
    </source>
</evidence>
<accession>A0AA35ZGL3</accession>
<evidence type="ECO:0000256" key="1">
    <source>
        <dbReference type="SAM" id="MobiDB-lite"/>
    </source>
</evidence>
<gene>
    <name evidence="2" type="ORF">LSALG_LOCUS30996</name>
</gene>
<feature type="compositionally biased region" description="Polar residues" evidence="1">
    <location>
        <begin position="1"/>
        <end position="11"/>
    </location>
</feature>
<dbReference type="AlphaFoldDB" id="A0AA35ZGL3"/>
<keyword evidence="3" id="KW-1185">Reference proteome</keyword>
<dbReference type="EMBL" id="OX465082">
    <property type="protein sequence ID" value="CAI9291886.1"/>
    <property type="molecule type" value="Genomic_DNA"/>
</dbReference>
<name>A0AA35ZGL3_LACSI</name>
<feature type="region of interest" description="Disordered" evidence="1">
    <location>
        <begin position="1"/>
        <end position="43"/>
    </location>
</feature>
<proteinExistence type="predicted"/>
<protein>
    <submittedName>
        <fullName evidence="2">Uncharacterized protein</fullName>
    </submittedName>
</protein>